<feature type="compositionally biased region" description="Low complexity" evidence="1">
    <location>
        <begin position="65"/>
        <end position="81"/>
    </location>
</feature>
<proteinExistence type="predicted"/>
<evidence type="ECO:0000313" key="3">
    <source>
        <dbReference type="Proteomes" id="UP000001075"/>
    </source>
</evidence>
<name>G3HZT4_CRIGR</name>
<reference evidence="3" key="1">
    <citation type="journal article" date="2011" name="Nat. Biotechnol.">
        <title>The genomic sequence of the Chinese hamster ovary (CHO)-K1 cell line.</title>
        <authorList>
            <person name="Xu X."/>
            <person name="Nagarajan H."/>
            <person name="Lewis N.E."/>
            <person name="Pan S."/>
            <person name="Cai Z."/>
            <person name="Liu X."/>
            <person name="Chen W."/>
            <person name="Xie M."/>
            <person name="Wang W."/>
            <person name="Hammond S."/>
            <person name="Andersen M.R."/>
            <person name="Neff N."/>
            <person name="Passarelli B."/>
            <person name="Koh W."/>
            <person name="Fan H.C."/>
            <person name="Wang J."/>
            <person name="Gui Y."/>
            <person name="Lee K.H."/>
            <person name="Betenbaugh M.J."/>
            <person name="Quake S.R."/>
            <person name="Famili I."/>
            <person name="Palsson B.O."/>
            <person name="Wang J."/>
        </authorList>
    </citation>
    <scope>NUCLEOTIDE SEQUENCE [LARGE SCALE GENOMIC DNA]</scope>
    <source>
        <strain evidence="3">CHO K1 cell line</strain>
    </source>
</reference>
<accession>G3HZT4</accession>
<dbReference type="EMBL" id="JH000987">
    <property type="protein sequence ID" value="EGW03609.1"/>
    <property type="molecule type" value="Genomic_DNA"/>
</dbReference>
<dbReference type="AlphaFoldDB" id="G3HZT4"/>
<evidence type="ECO:0000256" key="1">
    <source>
        <dbReference type="SAM" id="MobiDB-lite"/>
    </source>
</evidence>
<feature type="region of interest" description="Disordered" evidence="1">
    <location>
        <begin position="41"/>
        <end position="91"/>
    </location>
</feature>
<sequence length="133" mass="13991">MEGPNVGELRAKVEQEAAEKLQGIAVHKELELELDLDNLLASDRDLPPSPRDGAAPGWALGQGRAADPGAGQHAAAHQPAAGSSSEEQFAKRIQAKKDHVAKNELNRLRNLARASAQGPDAQLSRPAPSGTPE</sequence>
<dbReference type="STRING" id="10029.G3HZT4"/>
<evidence type="ECO:0000313" key="2">
    <source>
        <dbReference type="EMBL" id="EGW03609.1"/>
    </source>
</evidence>
<organism evidence="2 3">
    <name type="scientific">Cricetulus griseus</name>
    <name type="common">Chinese hamster</name>
    <name type="synonym">Cricetulus barabensis griseus</name>
    <dbReference type="NCBI Taxonomy" id="10029"/>
    <lineage>
        <taxon>Eukaryota</taxon>
        <taxon>Metazoa</taxon>
        <taxon>Chordata</taxon>
        <taxon>Craniata</taxon>
        <taxon>Vertebrata</taxon>
        <taxon>Euteleostomi</taxon>
        <taxon>Mammalia</taxon>
        <taxon>Eutheria</taxon>
        <taxon>Euarchontoglires</taxon>
        <taxon>Glires</taxon>
        <taxon>Rodentia</taxon>
        <taxon>Myomorpha</taxon>
        <taxon>Muroidea</taxon>
        <taxon>Cricetidae</taxon>
        <taxon>Cricetinae</taxon>
        <taxon>Cricetulus</taxon>
    </lineage>
</organism>
<gene>
    <name evidence="2" type="ORF">I79_016598</name>
</gene>
<dbReference type="Proteomes" id="UP000001075">
    <property type="component" value="Unassembled WGS sequence"/>
</dbReference>
<protein>
    <submittedName>
        <fullName evidence="2">Ribosome biogenesis regulatory protein-like</fullName>
    </submittedName>
</protein>
<dbReference type="InParanoid" id="G3HZT4"/>
<feature type="region of interest" description="Disordered" evidence="1">
    <location>
        <begin position="107"/>
        <end position="133"/>
    </location>
</feature>